<dbReference type="EMBL" id="JAEUBE010000414">
    <property type="protein sequence ID" value="KAH3662073.1"/>
    <property type="molecule type" value="Genomic_DNA"/>
</dbReference>
<evidence type="ECO:0000256" key="1">
    <source>
        <dbReference type="SAM" id="MobiDB-lite"/>
    </source>
</evidence>
<comment type="caution">
    <text evidence="2">The sequence shown here is derived from an EMBL/GenBank/DDBJ whole genome shotgun (WGS) entry which is preliminary data.</text>
</comment>
<feature type="compositionally biased region" description="Polar residues" evidence="1">
    <location>
        <begin position="74"/>
        <end position="83"/>
    </location>
</feature>
<name>A0A9P8T0T1_9ASCO</name>
<accession>A0A9P8T0T1</accession>
<feature type="compositionally biased region" description="Low complexity" evidence="1">
    <location>
        <begin position="1"/>
        <end position="28"/>
    </location>
</feature>
<dbReference type="GO" id="GO:0003677">
    <property type="term" value="F:DNA binding"/>
    <property type="evidence" value="ECO:0007669"/>
    <property type="project" value="InterPro"/>
</dbReference>
<reference evidence="2" key="2">
    <citation type="submission" date="2021-01" db="EMBL/GenBank/DDBJ databases">
        <authorList>
            <person name="Schikora-Tamarit M.A."/>
        </authorList>
    </citation>
    <scope>NUCLEOTIDE SEQUENCE</scope>
    <source>
        <strain evidence="2">CBS6075</strain>
    </source>
</reference>
<evidence type="ECO:0000313" key="2">
    <source>
        <dbReference type="EMBL" id="KAH3662073.1"/>
    </source>
</evidence>
<proteinExistence type="predicted"/>
<feature type="compositionally biased region" description="Basic and acidic residues" evidence="1">
    <location>
        <begin position="90"/>
        <end position="101"/>
    </location>
</feature>
<dbReference type="AlphaFoldDB" id="A0A9P8T0T1"/>
<feature type="compositionally biased region" description="Polar residues" evidence="1">
    <location>
        <begin position="48"/>
        <end position="62"/>
    </location>
</feature>
<feature type="compositionally biased region" description="Basic and acidic residues" evidence="1">
    <location>
        <begin position="63"/>
        <end position="73"/>
    </location>
</feature>
<dbReference type="InterPro" id="IPR017956">
    <property type="entry name" value="AT_hook_DNA-bd_motif"/>
</dbReference>
<feature type="region of interest" description="Disordered" evidence="1">
    <location>
        <begin position="1"/>
        <end position="171"/>
    </location>
</feature>
<protein>
    <submittedName>
        <fullName evidence="2">Uncharacterized protein</fullName>
    </submittedName>
</protein>
<dbReference type="SMART" id="SM00384">
    <property type="entry name" value="AT_hook"/>
    <property type="match status" value="2"/>
</dbReference>
<dbReference type="Proteomes" id="UP000769157">
    <property type="component" value="Unassembled WGS sequence"/>
</dbReference>
<sequence length="315" mass="33936">MLSDTSRSSVKLPVLSLPPDVPSPISSLALTGKPHYILPPPVTKNKRPVSSNLLPYTLSASPETRESSPKESQDSGVSTTPETEVTAPSEIKREKPETGGEKRKRGRPRKFPVATADPPTEKRKRGRPKLPPLEEREKSKYIKKKKPDQKDPKKEDKPIPELLSTTTKHGNLSLTNVSTSMAENPNAESPCTATTILCFSAVSLAVTAYASPTPIVPLVPASSLCLGSLINRLCLERSIVRAPSATIVAVAGTLRSTAANAWLWLGIRSGFCTLSRCCSTFSLCETTCLSSAGRFGNLWAFNSSSRALIVVSTWP</sequence>
<feature type="compositionally biased region" description="Basic and acidic residues" evidence="1">
    <location>
        <begin position="148"/>
        <end position="159"/>
    </location>
</feature>
<gene>
    <name evidence="2" type="ORF">OGAPHI_006254</name>
</gene>
<dbReference type="RefSeq" id="XP_046059177.1">
    <property type="nucleotide sequence ID" value="XM_046207522.1"/>
</dbReference>
<dbReference type="OrthoDB" id="3997357at2759"/>
<organism evidence="2 3">
    <name type="scientific">Ogataea philodendri</name>
    <dbReference type="NCBI Taxonomy" id="1378263"/>
    <lineage>
        <taxon>Eukaryota</taxon>
        <taxon>Fungi</taxon>
        <taxon>Dikarya</taxon>
        <taxon>Ascomycota</taxon>
        <taxon>Saccharomycotina</taxon>
        <taxon>Pichiomycetes</taxon>
        <taxon>Pichiales</taxon>
        <taxon>Pichiaceae</taxon>
        <taxon>Ogataea</taxon>
    </lineage>
</organism>
<dbReference type="GeneID" id="70238218"/>
<evidence type="ECO:0000313" key="3">
    <source>
        <dbReference type="Proteomes" id="UP000769157"/>
    </source>
</evidence>
<keyword evidence="3" id="KW-1185">Reference proteome</keyword>
<reference evidence="2" key="1">
    <citation type="journal article" date="2021" name="Open Biol.">
        <title>Shared evolutionary footprints suggest mitochondrial oxidative damage underlies multiple complex I losses in fungi.</title>
        <authorList>
            <person name="Schikora-Tamarit M.A."/>
            <person name="Marcet-Houben M."/>
            <person name="Nosek J."/>
            <person name="Gabaldon T."/>
        </authorList>
    </citation>
    <scope>NUCLEOTIDE SEQUENCE</scope>
    <source>
        <strain evidence="2">CBS6075</strain>
    </source>
</reference>